<protein>
    <submittedName>
        <fullName evidence="1">Uncharacterized protein</fullName>
    </submittedName>
</protein>
<reference evidence="1 2" key="1">
    <citation type="submission" date="2019-09" db="EMBL/GenBank/DDBJ databases">
        <authorList>
            <person name="Depoorter E."/>
        </authorList>
    </citation>
    <scope>NUCLEOTIDE SEQUENCE [LARGE SCALE GENOMIC DNA]</scope>
    <source>
        <strain evidence="1">R-71033</strain>
    </source>
</reference>
<sequence>MDDRTSRVELYRRGANAATLDDEAQAFLRGFRAANNWLNLTWLPRYRETTDLIRRGLSDGNPEELFAILWRTVDNSIADAGRGMMKISDVDRLREDFIQIIRDVQADGSPESYEQIVERVERWRVDGRIKNVPRLLIRRVFAGVHPRLYHTTVDEPRHDAALGWFAEHMHFAVPTSKNWAARAHALVNHLDWLNLFDEDILVRNMFPWFVVTQLNAQSNATGIKPGHKKRPSTAFVNLPPAQRTIALRHNDVQTALYEKLSHEYGKSLVWTEHPTGTGGFADAVVRLADGECYLYEIKIARTSADVTRQALGQLLEYGFRSNGLEPTKLFVVGEPILDKITERFIERLRTEFNLNIEYLQVELPDRATS</sequence>
<name>A0A6P3BUN4_9BURK</name>
<gene>
    <name evidence="1" type="ORF">BCO71033_07025</name>
</gene>
<evidence type="ECO:0000313" key="1">
    <source>
        <dbReference type="EMBL" id="VWD64027.1"/>
    </source>
</evidence>
<dbReference type="RefSeq" id="WP_174948349.1">
    <property type="nucleotide sequence ID" value="NZ_CABVQS010000048.1"/>
</dbReference>
<dbReference type="Proteomes" id="UP000494109">
    <property type="component" value="Unassembled WGS sequence"/>
</dbReference>
<organism evidence="1 2">
    <name type="scientific">Burkholderia contaminans</name>
    <dbReference type="NCBI Taxonomy" id="488447"/>
    <lineage>
        <taxon>Bacteria</taxon>
        <taxon>Pseudomonadati</taxon>
        <taxon>Pseudomonadota</taxon>
        <taxon>Betaproteobacteria</taxon>
        <taxon>Burkholderiales</taxon>
        <taxon>Burkholderiaceae</taxon>
        <taxon>Burkholderia</taxon>
        <taxon>Burkholderia cepacia complex</taxon>
    </lineage>
</organism>
<dbReference type="AlphaFoldDB" id="A0A6P3BUN4"/>
<accession>A0A6P3BUN4</accession>
<proteinExistence type="predicted"/>
<evidence type="ECO:0000313" key="2">
    <source>
        <dbReference type="Proteomes" id="UP000494109"/>
    </source>
</evidence>
<dbReference type="EMBL" id="CABVQS010000048">
    <property type="protein sequence ID" value="VWD64027.1"/>
    <property type="molecule type" value="Genomic_DNA"/>
</dbReference>